<feature type="transmembrane region" description="Helical" evidence="1">
    <location>
        <begin position="12"/>
        <end position="38"/>
    </location>
</feature>
<keyword evidence="1" id="KW-1133">Transmembrane helix</keyword>
<evidence type="ECO:0000256" key="1">
    <source>
        <dbReference type="SAM" id="Phobius"/>
    </source>
</evidence>
<sequence length="68" mass="7896">MVHELMEDRRTFIRVATVIFALVALLHLSRILLGWGVAVYTWEVPFWVSWVAILVSGYLAYAGYKLQR</sequence>
<protein>
    <submittedName>
        <fullName evidence="2">Uncharacterized protein</fullName>
    </submittedName>
</protein>
<dbReference type="EMBL" id="LCPV01000021">
    <property type="protein sequence ID" value="KKW07011.1"/>
    <property type="molecule type" value="Genomic_DNA"/>
</dbReference>
<accession>A0A0G1VKN5</accession>
<name>A0A0G1VKN5_9BACT</name>
<evidence type="ECO:0000313" key="3">
    <source>
        <dbReference type="Proteomes" id="UP000034589"/>
    </source>
</evidence>
<organism evidence="2 3">
    <name type="scientific">Candidatus Kaiserbacteria bacterium GW2011_GWC2_49_12</name>
    <dbReference type="NCBI Taxonomy" id="1618675"/>
    <lineage>
        <taxon>Bacteria</taxon>
        <taxon>Candidatus Kaiseribacteriota</taxon>
    </lineage>
</organism>
<evidence type="ECO:0000313" key="2">
    <source>
        <dbReference type="EMBL" id="KKW07011.1"/>
    </source>
</evidence>
<comment type="caution">
    <text evidence="2">The sequence shown here is derived from an EMBL/GenBank/DDBJ whole genome shotgun (WGS) entry which is preliminary data.</text>
</comment>
<dbReference type="AlphaFoldDB" id="A0A0G1VKN5"/>
<proteinExistence type="predicted"/>
<keyword evidence="1" id="KW-0812">Transmembrane</keyword>
<gene>
    <name evidence="2" type="ORF">UY39_C0021G0012</name>
</gene>
<keyword evidence="1" id="KW-0472">Membrane</keyword>
<dbReference type="Proteomes" id="UP000034589">
    <property type="component" value="Unassembled WGS sequence"/>
</dbReference>
<reference evidence="2 3" key="1">
    <citation type="journal article" date="2015" name="Nature">
        <title>rRNA introns, odd ribosomes, and small enigmatic genomes across a large radiation of phyla.</title>
        <authorList>
            <person name="Brown C.T."/>
            <person name="Hug L.A."/>
            <person name="Thomas B.C."/>
            <person name="Sharon I."/>
            <person name="Castelle C.J."/>
            <person name="Singh A."/>
            <person name="Wilkins M.J."/>
            <person name="Williams K.H."/>
            <person name="Banfield J.F."/>
        </authorList>
    </citation>
    <scope>NUCLEOTIDE SEQUENCE [LARGE SCALE GENOMIC DNA]</scope>
</reference>
<feature type="transmembrane region" description="Helical" evidence="1">
    <location>
        <begin position="44"/>
        <end position="64"/>
    </location>
</feature>